<keyword evidence="1" id="KW-0812">Transmembrane</keyword>
<accession>A0A1R3J7I9</accession>
<dbReference type="AlphaFoldDB" id="A0A1R3J7I9"/>
<comment type="caution">
    <text evidence="2">The sequence shown here is derived from an EMBL/GenBank/DDBJ whole genome shotgun (WGS) entry which is preliminary data.</text>
</comment>
<keyword evidence="1" id="KW-1133">Transmembrane helix</keyword>
<dbReference type="EMBL" id="AWWV01008404">
    <property type="protein sequence ID" value="OMO90799.1"/>
    <property type="molecule type" value="Genomic_DNA"/>
</dbReference>
<dbReference type="PANTHER" id="PTHR34780:SF5">
    <property type="entry name" value="OS02G0733900 PROTEIN"/>
    <property type="match status" value="1"/>
</dbReference>
<dbReference type="PANTHER" id="PTHR34780">
    <property type="entry name" value="OS08G0427800 PROTEIN"/>
    <property type="match status" value="1"/>
</dbReference>
<dbReference type="Gramene" id="OMO90799">
    <property type="protein sequence ID" value="OMO90799"/>
    <property type="gene ID" value="CCACVL1_07285"/>
</dbReference>
<gene>
    <name evidence="2" type="ORF">CCACVL1_07285</name>
</gene>
<evidence type="ECO:0000256" key="1">
    <source>
        <dbReference type="SAM" id="Phobius"/>
    </source>
</evidence>
<dbReference type="Proteomes" id="UP000188268">
    <property type="component" value="Unassembled WGS sequence"/>
</dbReference>
<keyword evidence="1" id="KW-0472">Membrane</keyword>
<feature type="transmembrane region" description="Helical" evidence="1">
    <location>
        <begin position="64"/>
        <end position="89"/>
    </location>
</feature>
<proteinExistence type="predicted"/>
<sequence length="92" mass="10506">MGVAVHSQVRKIKQESEQNLEWWPEMKRRLLLNESQLSRSPSPLGLSESLDLLLATLSVLARSFWYSAASALAFATLFFFYAILARFLCKVK</sequence>
<protein>
    <submittedName>
        <fullName evidence="2">Uncharacterized protein</fullName>
    </submittedName>
</protein>
<organism evidence="2 3">
    <name type="scientific">Corchorus capsularis</name>
    <name type="common">Jute</name>
    <dbReference type="NCBI Taxonomy" id="210143"/>
    <lineage>
        <taxon>Eukaryota</taxon>
        <taxon>Viridiplantae</taxon>
        <taxon>Streptophyta</taxon>
        <taxon>Embryophyta</taxon>
        <taxon>Tracheophyta</taxon>
        <taxon>Spermatophyta</taxon>
        <taxon>Magnoliopsida</taxon>
        <taxon>eudicotyledons</taxon>
        <taxon>Gunneridae</taxon>
        <taxon>Pentapetalae</taxon>
        <taxon>rosids</taxon>
        <taxon>malvids</taxon>
        <taxon>Malvales</taxon>
        <taxon>Malvaceae</taxon>
        <taxon>Grewioideae</taxon>
        <taxon>Apeibeae</taxon>
        <taxon>Corchorus</taxon>
    </lineage>
</organism>
<evidence type="ECO:0000313" key="2">
    <source>
        <dbReference type="EMBL" id="OMO90799.1"/>
    </source>
</evidence>
<evidence type="ECO:0000313" key="3">
    <source>
        <dbReference type="Proteomes" id="UP000188268"/>
    </source>
</evidence>
<reference evidence="2 3" key="1">
    <citation type="submission" date="2013-09" db="EMBL/GenBank/DDBJ databases">
        <title>Corchorus capsularis genome sequencing.</title>
        <authorList>
            <person name="Alam M."/>
            <person name="Haque M.S."/>
            <person name="Islam M.S."/>
            <person name="Emdad E.M."/>
            <person name="Islam M.M."/>
            <person name="Ahmed B."/>
            <person name="Halim A."/>
            <person name="Hossen Q.M.M."/>
            <person name="Hossain M.Z."/>
            <person name="Ahmed R."/>
            <person name="Khan M.M."/>
            <person name="Islam R."/>
            <person name="Rashid M.M."/>
            <person name="Khan S.A."/>
            <person name="Rahman M.S."/>
            <person name="Alam M."/>
        </authorList>
    </citation>
    <scope>NUCLEOTIDE SEQUENCE [LARGE SCALE GENOMIC DNA]</scope>
    <source>
        <strain evidence="3">cv. CVL-1</strain>
        <tissue evidence="2">Whole seedling</tissue>
    </source>
</reference>
<dbReference type="OrthoDB" id="1879501at2759"/>
<name>A0A1R3J7I9_COCAP</name>
<keyword evidence="3" id="KW-1185">Reference proteome</keyword>